<feature type="compositionally biased region" description="Basic residues" evidence="1">
    <location>
        <begin position="42"/>
        <end position="52"/>
    </location>
</feature>
<keyword evidence="3" id="KW-1185">Reference proteome</keyword>
<reference evidence="2" key="2">
    <citation type="submission" date="2023-05" db="EMBL/GenBank/DDBJ databases">
        <authorList>
            <consortium name="Lawrence Berkeley National Laboratory"/>
            <person name="Steindorff A."/>
            <person name="Hensen N."/>
            <person name="Bonometti L."/>
            <person name="Westerberg I."/>
            <person name="Brannstrom I.O."/>
            <person name="Guillou S."/>
            <person name="Cros-Aarteil S."/>
            <person name="Calhoun S."/>
            <person name="Haridas S."/>
            <person name="Kuo A."/>
            <person name="Mondo S."/>
            <person name="Pangilinan J."/>
            <person name="Riley R."/>
            <person name="Labutti K."/>
            <person name="Andreopoulos B."/>
            <person name="Lipzen A."/>
            <person name="Chen C."/>
            <person name="Yanf M."/>
            <person name="Daum C."/>
            <person name="Ng V."/>
            <person name="Clum A."/>
            <person name="Ohm R."/>
            <person name="Martin F."/>
            <person name="Silar P."/>
            <person name="Natvig D."/>
            <person name="Lalanne C."/>
            <person name="Gautier V."/>
            <person name="Ament-Velasquez S.L."/>
            <person name="Kruys A."/>
            <person name="Hutchinson M.I."/>
            <person name="Powell A.J."/>
            <person name="Barry K."/>
            <person name="Miller A.N."/>
            <person name="Grigoriev I.V."/>
            <person name="Debuchy R."/>
            <person name="Gladieux P."/>
            <person name="Thoren M.H."/>
            <person name="Johannesson H."/>
        </authorList>
    </citation>
    <scope>NUCLEOTIDE SEQUENCE</scope>
    <source>
        <strain evidence="2">CBS 990.96</strain>
    </source>
</reference>
<dbReference type="Proteomes" id="UP001301958">
    <property type="component" value="Unassembled WGS sequence"/>
</dbReference>
<feature type="region of interest" description="Disordered" evidence="1">
    <location>
        <begin position="85"/>
        <end position="156"/>
    </location>
</feature>
<feature type="compositionally biased region" description="Basic and acidic residues" evidence="1">
    <location>
        <begin position="239"/>
        <end position="249"/>
    </location>
</feature>
<evidence type="ECO:0000313" key="2">
    <source>
        <dbReference type="EMBL" id="KAK4229277.1"/>
    </source>
</evidence>
<protein>
    <submittedName>
        <fullName evidence="2">Uncharacterized protein</fullName>
    </submittedName>
</protein>
<name>A0AAN7H2S5_9PEZI</name>
<gene>
    <name evidence="2" type="ORF">QBC38DRAFT_120290</name>
</gene>
<dbReference type="AlphaFoldDB" id="A0AAN7H2S5"/>
<feature type="compositionally biased region" description="Basic residues" evidence="1">
    <location>
        <begin position="1"/>
        <end position="11"/>
    </location>
</feature>
<feature type="compositionally biased region" description="Basic residues" evidence="1">
    <location>
        <begin position="134"/>
        <end position="146"/>
    </location>
</feature>
<comment type="caution">
    <text evidence="2">The sequence shown here is derived from an EMBL/GenBank/DDBJ whole genome shotgun (WGS) entry which is preliminary data.</text>
</comment>
<evidence type="ECO:0000313" key="3">
    <source>
        <dbReference type="Proteomes" id="UP001301958"/>
    </source>
</evidence>
<organism evidence="2 3">
    <name type="scientific">Podospora fimiseda</name>
    <dbReference type="NCBI Taxonomy" id="252190"/>
    <lineage>
        <taxon>Eukaryota</taxon>
        <taxon>Fungi</taxon>
        <taxon>Dikarya</taxon>
        <taxon>Ascomycota</taxon>
        <taxon>Pezizomycotina</taxon>
        <taxon>Sordariomycetes</taxon>
        <taxon>Sordariomycetidae</taxon>
        <taxon>Sordariales</taxon>
        <taxon>Podosporaceae</taxon>
        <taxon>Podospora</taxon>
    </lineage>
</organism>
<evidence type="ECO:0000256" key="1">
    <source>
        <dbReference type="SAM" id="MobiDB-lite"/>
    </source>
</evidence>
<feature type="compositionally biased region" description="Polar residues" evidence="1">
    <location>
        <begin position="98"/>
        <end position="108"/>
    </location>
</feature>
<sequence length="360" mass="39070">MANPKATKRSFSHSGSSPLTPARRIYDELEAGDSLAQSPAAKRAKRSGRRNKPAVLDENSSEKAEEPTLDSLADAYNMRLAEIAGTVRKNRLAKGKTPNPNEKQNPSSGPGPKNEPNMFNPVAIKTDHQDTPTKSKKNASPSKKKGGNIEVEANKEAQLSTAALELTQTDKMDIDQKMDALNVAAATDGVDDNRFLSPPLNSDHEPAIPAGTKTLKAINKRLKSLDAKLSTTTGAPVKKAHDSSASDETKAIQHLQEDVMLLLQRMFRDEIRAQVRHQIMFNSIKSLAVAIHGLAGQEKDQESGSGVATSGMRMTTSQTQTLEFCLDKYMDDLSRASTTEEVSKIGKLCVKYAGDLFKTL</sequence>
<accession>A0AAN7H2S5</accession>
<reference evidence="2" key="1">
    <citation type="journal article" date="2023" name="Mol. Phylogenet. Evol.">
        <title>Genome-scale phylogeny and comparative genomics of the fungal order Sordariales.</title>
        <authorList>
            <person name="Hensen N."/>
            <person name="Bonometti L."/>
            <person name="Westerberg I."/>
            <person name="Brannstrom I.O."/>
            <person name="Guillou S."/>
            <person name="Cros-Aarteil S."/>
            <person name="Calhoun S."/>
            <person name="Haridas S."/>
            <person name="Kuo A."/>
            <person name="Mondo S."/>
            <person name="Pangilinan J."/>
            <person name="Riley R."/>
            <person name="LaButti K."/>
            <person name="Andreopoulos B."/>
            <person name="Lipzen A."/>
            <person name="Chen C."/>
            <person name="Yan M."/>
            <person name="Daum C."/>
            <person name="Ng V."/>
            <person name="Clum A."/>
            <person name="Steindorff A."/>
            <person name="Ohm R.A."/>
            <person name="Martin F."/>
            <person name="Silar P."/>
            <person name="Natvig D.O."/>
            <person name="Lalanne C."/>
            <person name="Gautier V."/>
            <person name="Ament-Velasquez S.L."/>
            <person name="Kruys A."/>
            <person name="Hutchinson M.I."/>
            <person name="Powell A.J."/>
            <person name="Barry K."/>
            <person name="Miller A.N."/>
            <person name="Grigoriev I.V."/>
            <person name="Debuchy R."/>
            <person name="Gladieux P."/>
            <person name="Hiltunen Thoren M."/>
            <person name="Johannesson H."/>
        </authorList>
    </citation>
    <scope>NUCLEOTIDE SEQUENCE</scope>
    <source>
        <strain evidence="2">CBS 990.96</strain>
    </source>
</reference>
<proteinExistence type="predicted"/>
<feature type="region of interest" description="Disordered" evidence="1">
    <location>
        <begin position="1"/>
        <end position="72"/>
    </location>
</feature>
<dbReference type="EMBL" id="MU865310">
    <property type="protein sequence ID" value="KAK4229277.1"/>
    <property type="molecule type" value="Genomic_DNA"/>
</dbReference>
<feature type="region of interest" description="Disordered" evidence="1">
    <location>
        <begin position="229"/>
        <end position="249"/>
    </location>
</feature>